<dbReference type="InterPro" id="IPR020542">
    <property type="entry name" value="Asp_carbamoyltrfase_reg_C"/>
</dbReference>
<dbReference type="AlphaFoldDB" id="A0A3P3XL81"/>
<protein>
    <recommendedName>
        <fullName evidence="5">Aspartate carbamoyltransferase</fullName>
        <ecNumber evidence="5">2.1.3.2</ecNumber>
    </recommendedName>
</protein>
<dbReference type="GO" id="GO:0006207">
    <property type="term" value="P:'de novo' pyrimidine nucleobase biosynthetic process"/>
    <property type="evidence" value="ECO:0007669"/>
    <property type="project" value="InterPro"/>
</dbReference>
<dbReference type="SUPFAM" id="SSF54893">
    <property type="entry name" value="Aspartate carbamoyltransferase, Regulatory-chain, N-terminal domain"/>
    <property type="match status" value="1"/>
</dbReference>
<evidence type="ECO:0000256" key="5">
    <source>
        <dbReference type="NCBIfam" id="TIGR00670"/>
    </source>
</evidence>
<evidence type="ECO:0000259" key="8">
    <source>
        <dbReference type="Pfam" id="PF02748"/>
    </source>
</evidence>
<dbReference type="InterPro" id="IPR002082">
    <property type="entry name" value="Asp_carbamoyltransf"/>
</dbReference>
<accession>A0A3P3XL81</accession>
<dbReference type="InterPro" id="IPR036901">
    <property type="entry name" value="Asp/Orn_carbamoylTrfase_sf"/>
</dbReference>
<dbReference type="InterPro" id="IPR020545">
    <property type="entry name" value="Asp_carbamoyltransf_reg_N"/>
</dbReference>
<dbReference type="PANTHER" id="PTHR35805:SF1">
    <property type="entry name" value="ASPARTATE CARBAMOYLTRANSFERASE REGULATORY CHAIN"/>
    <property type="match status" value="1"/>
</dbReference>
<proteinExistence type="predicted"/>
<evidence type="ECO:0000256" key="4">
    <source>
        <dbReference type="ARBA" id="ARBA00022975"/>
    </source>
</evidence>
<dbReference type="PRINTS" id="PR00100">
    <property type="entry name" value="AOTCASE"/>
</dbReference>
<dbReference type="NCBIfam" id="TIGR00670">
    <property type="entry name" value="asp_carb_tr"/>
    <property type="match status" value="1"/>
</dbReference>
<dbReference type="InterPro" id="IPR036792">
    <property type="entry name" value="Asp_carbatrfase_reg_C_sf"/>
</dbReference>
<keyword evidence="4" id="KW-0665">Pyrimidine biosynthesis</keyword>
<feature type="domain" description="Aspartate/ornithine carbamoyltransferase carbamoyl-P binding" evidence="7">
    <location>
        <begin position="12"/>
        <end position="166"/>
    </location>
</feature>
<gene>
    <name evidence="9" type="primary">pyrBI</name>
    <name evidence="9" type="ORF">SPIROBIBN47_410039</name>
</gene>
<evidence type="ECO:0000256" key="2">
    <source>
        <dbReference type="ARBA" id="ARBA00022723"/>
    </source>
</evidence>
<dbReference type="Pfam" id="PF01948">
    <property type="entry name" value="PyrI"/>
    <property type="match status" value="1"/>
</dbReference>
<dbReference type="Gene3D" id="2.30.30.20">
    <property type="entry name" value="Aspartate carbamoyltransferase regulatory subunit, C-terminal domain"/>
    <property type="match status" value="1"/>
</dbReference>
<evidence type="ECO:0000256" key="3">
    <source>
        <dbReference type="ARBA" id="ARBA00022833"/>
    </source>
</evidence>
<dbReference type="GO" id="GO:0046872">
    <property type="term" value="F:metal ion binding"/>
    <property type="evidence" value="ECO:0007669"/>
    <property type="project" value="UniProtKB-KW"/>
</dbReference>
<keyword evidence="3" id="KW-0862">Zinc</keyword>
<dbReference type="InterPro" id="IPR006132">
    <property type="entry name" value="Asp/Orn_carbamoyltranf_P-bd"/>
</dbReference>
<dbReference type="GO" id="GO:0009347">
    <property type="term" value="C:aspartate carbamoyltransferase complex"/>
    <property type="evidence" value="ECO:0007669"/>
    <property type="project" value="InterPro"/>
</dbReference>
<feature type="domain" description="Aspartate carbamoyltransferase regulatory subunit N-terminal" evidence="6">
    <location>
        <begin position="372"/>
        <end position="468"/>
    </location>
</feature>
<dbReference type="GO" id="GO:0016597">
    <property type="term" value="F:amino acid binding"/>
    <property type="evidence" value="ECO:0007669"/>
    <property type="project" value="InterPro"/>
</dbReference>
<dbReference type="PANTHER" id="PTHR35805">
    <property type="entry name" value="ASPARTATE CARBAMOYLTRANSFERASE REGULATORY CHAIN"/>
    <property type="match status" value="1"/>
</dbReference>
<dbReference type="InterPro" id="IPR002801">
    <property type="entry name" value="Asp_carbamoylTrfase_reg"/>
</dbReference>
<dbReference type="EMBL" id="FWDM01000036">
    <property type="protein sequence ID" value="SLM15327.1"/>
    <property type="molecule type" value="Genomic_DNA"/>
</dbReference>
<dbReference type="InterPro" id="IPR006130">
    <property type="entry name" value="Asp/Orn_carbamoylTrfase"/>
</dbReference>
<evidence type="ECO:0000313" key="9">
    <source>
        <dbReference type="EMBL" id="SLM15327.1"/>
    </source>
</evidence>
<dbReference type="Gene3D" id="3.30.70.140">
    <property type="entry name" value="Aspartate carbamoyltransferase regulatory subunit, N-terminal domain"/>
    <property type="match status" value="1"/>
</dbReference>
<keyword evidence="1 9" id="KW-0808">Transferase</keyword>
<dbReference type="PRINTS" id="PR00101">
    <property type="entry name" value="ATCASE"/>
</dbReference>
<sequence>MTRTGPFKGRTISVVNDFSLDEQRYLYRKTRELKEAALSGSDVSKFRINDLDYQVYLIFMENSTRTRESFRNAGKFLGARVNVFDAATSSFNKNESITDAVKMLFGYSGESCFVLRTKLEGVCTWLDEAFTEYAQITGKPKPSFINAGDGKHEHPTQEFLDEFSFLEQLGWNEDHIHIAMVGDLYHGRTVHSKADGLRIFRNVEVDLIAPELLSMPSYYVEKMKANGFQVRIFDSIEEYLAQARVAPIWYFTRLQLERMGEAVLERTPYLRQAVTFRKDFLGKLPDGCRFYHPLPRDRNFPTIPFFLDELPLNGWDGQSINGYWTRITEIAMLAGRIGEDFEGEHARRPKFVDDFVHEAQAQEKRKPEYKVGIKPVEEGIVIDHIATGKPVGEIWDTIDAVRKILKLDVRSSHGVYHSNRGPDIFKGIISLPDIISFGEKDLKKLAAIAPGCTLNLIRHAHVAKKYRLSMPPRIYGFDEISCKNENCISFPANNEGVLTEFIRKGETTFVCKYCEREHKFRDIWDV</sequence>
<dbReference type="PROSITE" id="PS00097">
    <property type="entry name" value="CARBAMOYLTRANSFERASE"/>
    <property type="match status" value="1"/>
</dbReference>
<dbReference type="SUPFAM" id="SSF57825">
    <property type="entry name" value="Aspartate carbamoyltransferase, Regulatory-chain, C-terminal domain"/>
    <property type="match status" value="1"/>
</dbReference>
<dbReference type="GO" id="GO:0006520">
    <property type="term" value="P:amino acid metabolic process"/>
    <property type="evidence" value="ECO:0007669"/>
    <property type="project" value="InterPro"/>
</dbReference>
<dbReference type="Pfam" id="PF02729">
    <property type="entry name" value="OTCace_N"/>
    <property type="match status" value="1"/>
</dbReference>
<name>A0A3P3XL81_9SPIR</name>
<keyword evidence="2" id="KW-0479">Metal-binding</keyword>
<dbReference type="InterPro" id="IPR036793">
    <property type="entry name" value="Asp_carbatrfase_reg_N_sf"/>
</dbReference>
<dbReference type="GO" id="GO:0004070">
    <property type="term" value="F:aspartate carbamoyltransferase activity"/>
    <property type="evidence" value="ECO:0007669"/>
    <property type="project" value="UniProtKB-UniRule"/>
</dbReference>
<reference evidence="9" key="1">
    <citation type="submission" date="2017-02" db="EMBL/GenBank/DDBJ databases">
        <authorList>
            <person name="Regsiter A."/>
            <person name="William W."/>
        </authorList>
    </citation>
    <scope>NUCLEOTIDE SEQUENCE</scope>
    <source>
        <strain evidence="9">Bib</strain>
    </source>
</reference>
<evidence type="ECO:0000256" key="1">
    <source>
        <dbReference type="ARBA" id="ARBA00022679"/>
    </source>
</evidence>
<evidence type="ECO:0000259" key="6">
    <source>
        <dbReference type="Pfam" id="PF01948"/>
    </source>
</evidence>
<evidence type="ECO:0000259" key="7">
    <source>
        <dbReference type="Pfam" id="PF02729"/>
    </source>
</evidence>
<feature type="domain" description="Aspartate carbamoyltransferase regulatory subunit C-terminal" evidence="8">
    <location>
        <begin position="473"/>
        <end position="523"/>
    </location>
</feature>
<dbReference type="GO" id="GO:0009220">
    <property type="term" value="P:pyrimidine ribonucleotide biosynthetic process"/>
    <property type="evidence" value="ECO:0007669"/>
    <property type="project" value="UniProtKB-UniRule"/>
</dbReference>
<dbReference type="Pfam" id="PF02748">
    <property type="entry name" value="PyrI_C"/>
    <property type="match status" value="1"/>
</dbReference>
<organism evidence="9">
    <name type="scientific">uncultured spirochete</name>
    <dbReference type="NCBI Taxonomy" id="156406"/>
    <lineage>
        <taxon>Bacteria</taxon>
        <taxon>Pseudomonadati</taxon>
        <taxon>Spirochaetota</taxon>
        <taxon>Spirochaetia</taxon>
        <taxon>Spirochaetales</taxon>
        <taxon>environmental samples</taxon>
    </lineage>
</organism>
<dbReference type="EC" id="2.1.3.2" evidence="5"/>
<dbReference type="SUPFAM" id="SSF53671">
    <property type="entry name" value="Aspartate/ornithine carbamoyltransferase"/>
    <property type="match status" value="1"/>
</dbReference>
<dbReference type="Gene3D" id="3.40.50.1370">
    <property type="entry name" value="Aspartate/ornithine carbamoyltransferase"/>
    <property type="match status" value="2"/>
</dbReference>